<accession>A0A0F9JPF9</accession>
<organism evidence="1">
    <name type="scientific">marine sediment metagenome</name>
    <dbReference type="NCBI Taxonomy" id="412755"/>
    <lineage>
        <taxon>unclassified sequences</taxon>
        <taxon>metagenomes</taxon>
        <taxon>ecological metagenomes</taxon>
    </lineage>
</organism>
<comment type="caution">
    <text evidence="1">The sequence shown here is derived from an EMBL/GenBank/DDBJ whole genome shotgun (WGS) entry which is preliminary data.</text>
</comment>
<dbReference type="AlphaFoldDB" id="A0A0F9JPF9"/>
<name>A0A0F9JPF9_9ZZZZ</name>
<sequence>MEMGNLAGAGEALDSSLNTIYSEFKLLRDETGIFRSTATKFELRPHEGRSKNINNYNRVVALDIGDGVDAQQAQQLADTTTSYSPGEVIVQVVLPGSTMRRVADPDLLARTGRMLANAYDLKEDQDGGLQMVNWTPIMGATTAVVGPGDYLGAIQRLSIGNNRTNPEPPPGQQYIVDHPLKLGALAGRLIPLTDVPLGTNAYLPLTHARGVTTGPGAGGGLSDEILRRGLGALGTFWGATVKKSANLLPDANDDISGGAYVSEGLIYVSEVEPRSDPDTSNKSLRGAVELNYWGSYVWGTYRAGAYGCEILGDAQFPAAS</sequence>
<proteinExistence type="predicted"/>
<evidence type="ECO:0000313" key="1">
    <source>
        <dbReference type="EMBL" id="KKM64281.1"/>
    </source>
</evidence>
<protein>
    <submittedName>
        <fullName evidence="1">Uncharacterized protein</fullName>
    </submittedName>
</protein>
<dbReference type="EMBL" id="LAZR01010931">
    <property type="protein sequence ID" value="KKM64281.1"/>
    <property type="molecule type" value="Genomic_DNA"/>
</dbReference>
<gene>
    <name evidence="1" type="ORF">LCGC14_1502910</name>
</gene>
<reference evidence="1" key="1">
    <citation type="journal article" date="2015" name="Nature">
        <title>Complex archaea that bridge the gap between prokaryotes and eukaryotes.</title>
        <authorList>
            <person name="Spang A."/>
            <person name="Saw J.H."/>
            <person name="Jorgensen S.L."/>
            <person name="Zaremba-Niedzwiedzka K."/>
            <person name="Martijn J."/>
            <person name="Lind A.E."/>
            <person name="van Eijk R."/>
            <person name="Schleper C."/>
            <person name="Guy L."/>
            <person name="Ettema T.J."/>
        </authorList>
    </citation>
    <scope>NUCLEOTIDE SEQUENCE</scope>
</reference>